<dbReference type="Proteomes" id="UP001497444">
    <property type="component" value="Chromosome 13"/>
</dbReference>
<evidence type="ECO:0000313" key="2">
    <source>
        <dbReference type="Proteomes" id="UP001497444"/>
    </source>
</evidence>
<keyword evidence="2" id="KW-1185">Reference proteome</keyword>
<proteinExistence type="predicted"/>
<accession>A0ABP0W6R0</accession>
<protein>
    <submittedName>
        <fullName evidence="1">Uncharacterized protein</fullName>
    </submittedName>
</protein>
<evidence type="ECO:0000313" key="1">
    <source>
        <dbReference type="EMBL" id="CAK9261237.1"/>
    </source>
</evidence>
<organism evidence="1 2">
    <name type="scientific">Sphagnum jensenii</name>
    <dbReference type="NCBI Taxonomy" id="128206"/>
    <lineage>
        <taxon>Eukaryota</taxon>
        <taxon>Viridiplantae</taxon>
        <taxon>Streptophyta</taxon>
        <taxon>Embryophyta</taxon>
        <taxon>Bryophyta</taxon>
        <taxon>Sphagnophytina</taxon>
        <taxon>Sphagnopsida</taxon>
        <taxon>Sphagnales</taxon>
        <taxon>Sphagnaceae</taxon>
        <taxon>Sphagnum</taxon>
    </lineage>
</organism>
<reference evidence="1" key="1">
    <citation type="submission" date="2024-02" db="EMBL/GenBank/DDBJ databases">
        <authorList>
            <consortium name="ELIXIR-Norway"/>
            <consortium name="Elixir Norway"/>
        </authorList>
    </citation>
    <scope>NUCLEOTIDE SEQUENCE</scope>
</reference>
<sequence length="67" mass="7928">MDFAIFLQFCSCKLHLFALIHHHFGHNLCSLVVGTPFFFANQKHQICHFSSYQFMLWIQLFSTFIST</sequence>
<dbReference type="EMBL" id="OZ020108">
    <property type="protein sequence ID" value="CAK9261237.1"/>
    <property type="molecule type" value="Genomic_DNA"/>
</dbReference>
<gene>
    <name evidence="1" type="ORF">CSSPJE1EN1_LOCUS6715</name>
</gene>
<name>A0ABP0W6R0_9BRYO</name>